<keyword evidence="1" id="KW-0812">Transmembrane</keyword>
<proteinExistence type="predicted"/>
<evidence type="ECO:0000313" key="2">
    <source>
        <dbReference type="EMBL" id="KKM87756.1"/>
    </source>
</evidence>
<evidence type="ECO:0000256" key="1">
    <source>
        <dbReference type="SAM" id="Phobius"/>
    </source>
</evidence>
<dbReference type="EMBL" id="LAZR01007057">
    <property type="protein sequence ID" value="KKM87756.1"/>
    <property type="molecule type" value="Genomic_DNA"/>
</dbReference>
<organism evidence="2">
    <name type="scientific">marine sediment metagenome</name>
    <dbReference type="NCBI Taxonomy" id="412755"/>
    <lineage>
        <taxon>unclassified sequences</taxon>
        <taxon>metagenomes</taxon>
        <taxon>ecological metagenomes</taxon>
    </lineage>
</organism>
<name>A0A0F9LKK8_9ZZZZ</name>
<feature type="transmembrane region" description="Helical" evidence="1">
    <location>
        <begin position="12"/>
        <end position="32"/>
    </location>
</feature>
<dbReference type="AlphaFoldDB" id="A0A0F9LKK8"/>
<reference evidence="2" key="1">
    <citation type="journal article" date="2015" name="Nature">
        <title>Complex archaea that bridge the gap between prokaryotes and eukaryotes.</title>
        <authorList>
            <person name="Spang A."/>
            <person name="Saw J.H."/>
            <person name="Jorgensen S.L."/>
            <person name="Zaremba-Niedzwiedzka K."/>
            <person name="Martijn J."/>
            <person name="Lind A.E."/>
            <person name="van Eijk R."/>
            <person name="Schleper C."/>
            <person name="Guy L."/>
            <person name="Ettema T.J."/>
        </authorList>
    </citation>
    <scope>NUCLEOTIDE SEQUENCE</scope>
</reference>
<keyword evidence="1" id="KW-1133">Transmembrane helix</keyword>
<comment type="caution">
    <text evidence="2">The sequence shown here is derived from an EMBL/GenBank/DDBJ whole genome shotgun (WGS) entry which is preliminary data.</text>
</comment>
<sequence length="40" mass="4842">METRYLFRYRMGDIMIGLIIFIIVLIMLYALIETIEWVTS</sequence>
<accession>A0A0F9LKK8</accession>
<gene>
    <name evidence="2" type="ORF">LCGC14_1265650</name>
</gene>
<protein>
    <submittedName>
        <fullName evidence="2">Uncharacterized protein</fullName>
    </submittedName>
</protein>
<keyword evidence="1" id="KW-0472">Membrane</keyword>